<dbReference type="SUPFAM" id="SSF81383">
    <property type="entry name" value="F-box domain"/>
    <property type="match status" value="1"/>
</dbReference>
<dbReference type="Proteomes" id="UP001497457">
    <property type="component" value="Chromosome 25rd"/>
</dbReference>
<dbReference type="PROSITE" id="PS50181">
    <property type="entry name" value="FBOX"/>
    <property type="match status" value="1"/>
</dbReference>
<evidence type="ECO:0000259" key="1">
    <source>
        <dbReference type="PROSITE" id="PS50181"/>
    </source>
</evidence>
<dbReference type="PANTHER" id="PTHR38926:SF71">
    <property type="entry name" value="OS08G0194350 PROTEIN"/>
    <property type="match status" value="1"/>
</dbReference>
<reference evidence="2 3" key="2">
    <citation type="submission" date="2024-10" db="EMBL/GenBank/DDBJ databases">
        <authorList>
            <person name="Ryan C."/>
        </authorList>
    </citation>
    <scope>NUCLEOTIDE SEQUENCE [LARGE SCALE GENOMIC DNA]</scope>
</reference>
<gene>
    <name evidence="2" type="ORF">URODEC1_LOCUS63319</name>
</gene>
<dbReference type="InterPro" id="IPR001810">
    <property type="entry name" value="F-box_dom"/>
</dbReference>
<dbReference type="PANTHER" id="PTHR38926">
    <property type="entry name" value="F-BOX DOMAIN CONTAINING PROTEIN, EXPRESSED"/>
    <property type="match status" value="1"/>
</dbReference>
<keyword evidence="3" id="KW-1185">Reference proteome</keyword>
<organism evidence="2 3">
    <name type="scientific">Urochloa decumbens</name>
    <dbReference type="NCBI Taxonomy" id="240449"/>
    <lineage>
        <taxon>Eukaryota</taxon>
        <taxon>Viridiplantae</taxon>
        <taxon>Streptophyta</taxon>
        <taxon>Embryophyta</taxon>
        <taxon>Tracheophyta</taxon>
        <taxon>Spermatophyta</taxon>
        <taxon>Magnoliopsida</taxon>
        <taxon>Liliopsida</taxon>
        <taxon>Poales</taxon>
        <taxon>Poaceae</taxon>
        <taxon>PACMAD clade</taxon>
        <taxon>Panicoideae</taxon>
        <taxon>Panicodae</taxon>
        <taxon>Paniceae</taxon>
        <taxon>Melinidinae</taxon>
        <taxon>Urochloa</taxon>
    </lineage>
</organism>
<dbReference type="Pfam" id="PF24758">
    <property type="entry name" value="LRR_At5g56370"/>
    <property type="match status" value="1"/>
</dbReference>
<dbReference type="InterPro" id="IPR036047">
    <property type="entry name" value="F-box-like_dom_sf"/>
</dbReference>
<dbReference type="Pfam" id="PF12937">
    <property type="entry name" value="F-box-like"/>
    <property type="match status" value="1"/>
</dbReference>
<feature type="domain" description="F-box" evidence="1">
    <location>
        <begin position="13"/>
        <end position="60"/>
    </location>
</feature>
<accession>A0ABC9BBJ5</accession>
<name>A0ABC9BBJ5_9POAL</name>
<dbReference type="Gene3D" id="3.80.10.10">
    <property type="entry name" value="Ribonuclease Inhibitor"/>
    <property type="match status" value="1"/>
</dbReference>
<proteinExistence type="predicted"/>
<evidence type="ECO:0000313" key="3">
    <source>
        <dbReference type="Proteomes" id="UP001497457"/>
    </source>
</evidence>
<dbReference type="Gene3D" id="1.20.1280.50">
    <property type="match status" value="1"/>
</dbReference>
<dbReference type="AlphaFoldDB" id="A0ABC9BBJ5"/>
<dbReference type="InterPro" id="IPR055411">
    <property type="entry name" value="LRR_FXL15/At3g58940/PEG3-like"/>
</dbReference>
<dbReference type="EMBL" id="OZ075135">
    <property type="protein sequence ID" value="CAL4997280.1"/>
    <property type="molecule type" value="Genomic_DNA"/>
</dbReference>
<dbReference type="InterPro" id="IPR032675">
    <property type="entry name" value="LRR_dom_sf"/>
</dbReference>
<reference evidence="3" key="1">
    <citation type="submission" date="2024-06" db="EMBL/GenBank/DDBJ databases">
        <authorList>
            <person name="Ryan C."/>
        </authorList>
    </citation>
    <scope>NUCLEOTIDE SEQUENCE [LARGE SCALE GENOMIC DNA]</scope>
</reference>
<dbReference type="SUPFAM" id="SSF52047">
    <property type="entry name" value="RNI-like"/>
    <property type="match status" value="1"/>
</dbReference>
<evidence type="ECO:0000313" key="2">
    <source>
        <dbReference type="EMBL" id="CAL4997280.1"/>
    </source>
</evidence>
<sequence>MEAPTAEDLPASATEWSELPLDALSSVFIKLGAIEILMEAGLVCRSWLQAAKLLDLWRSVDMAHHKLLDIDYGDEFSVDLQMAELGFSHVKPNQVARSEGHRPHFMLHRLQQRIHRADLQVPSARGSTAHTFCNHVGGQDVFEATGKACPQLKNFRLRSLTIHNSDITKRELQSILDGCPHLEFLDLTGCLNIVVDDTLQARCARISSLTLPCTEDDDYYGADLYASDCSYDFLGDSD</sequence>
<protein>
    <recommendedName>
        <fullName evidence="1">F-box domain-containing protein</fullName>
    </recommendedName>
</protein>